<dbReference type="STRING" id="1428628.WN71_038005"/>
<gene>
    <name evidence="2" type="ORF">WN71_038005</name>
</gene>
<dbReference type="Gene3D" id="3.40.630.30">
    <property type="match status" value="1"/>
</dbReference>
<dbReference type="Proteomes" id="UP000034196">
    <property type="component" value="Unassembled WGS sequence"/>
</dbReference>
<dbReference type="InterPro" id="IPR000182">
    <property type="entry name" value="GNAT_dom"/>
</dbReference>
<keyword evidence="3" id="KW-1185">Reference proteome</keyword>
<dbReference type="Pfam" id="PF13302">
    <property type="entry name" value="Acetyltransf_3"/>
    <property type="match status" value="1"/>
</dbReference>
<sequence length="249" mass="26660">MQHWPPSGITVRTPLVELRHPTPEDLDALASLGAEGVHVPGFMPFFSQWTDGDPATVARRVLQRHWNAMANWGPNDWTLYLVAVHDGEVIGSQSLGARDFVVTREVLLTSWLGLRHQGRGLGGHARAAALELAFTGLGAHDAFSVVRRGNDASQAVCRKFGFTHDGAQVNAVRGERVVSDRYRLGRDAWTTSRRTPAEITGLEPALGLFGLTGPTETPALAAPSPSAAPALAATLSGVRFAPDPDHVDA</sequence>
<accession>A0A1J4NN62</accession>
<dbReference type="PROSITE" id="PS51186">
    <property type="entry name" value="GNAT"/>
    <property type="match status" value="1"/>
</dbReference>
<dbReference type="InterPro" id="IPR051531">
    <property type="entry name" value="N-acetyltransferase"/>
</dbReference>
<proteinExistence type="predicted"/>
<protein>
    <submittedName>
        <fullName evidence="2">GNAT family N-acetyltransferase</fullName>
    </submittedName>
</protein>
<feature type="domain" description="N-acetyltransferase" evidence="1">
    <location>
        <begin position="16"/>
        <end position="189"/>
    </location>
</feature>
<evidence type="ECO:0000313" key="2">
    <source>
        <dbReference type="EMBL" id="OIJ62717.1"/>
    </source>
</evidence>
<dbReference type="EMBL" id="LAVA02000145">
    <property type="protein sequence ID" value="OIJ62717.1"/>
    <property type="molecule type" value="Genomic_DNA"/>
</dbReference>
<dbReference type="OrthoDB" id="3466127at2"/>
<evidence type="ECO:0000259" key="1">
    <source>
        <dbReference type="PROSITE" id="PS51186"/>
    </source>
</evidence>
<dbReference type="AlphaFoldDB" id="A0A1J4NN62"/>
<evidence type="ECO:0000313" key="3">
    <source>
        <dbReference type="Proteomes" id="UP000034196"/>
    </source>
</evidence>
<dbReference type="SUPFAM" id="SSF55729">
    <property type="entry name" value="Acyl-CoA N-acyltransferases (Nat)"/>
    <property type="match status" value="1"/>
</dbReference>
<name>A0A1J4NN62_9ACTN</name>
<dbReference type="InterPro" id="IPR016181">
    <property type="entry name" value="Acyl_CoA_acyltransferase"/>
</dbReference>
<dbReference type="GO" id="GO:0016747">
    <property type="term" value="F:acyltransferase activity, transferring groups other than amino-acyl groups"/>
    <property type="evidence" value="ECO:0007669"/>
    <property type="project" value="InterPro"/>
</dbReference>
<dbReference type="PANTHER" id="PTHR43792">
    <property type="entry name" value="GNAT FAMILY, PUTATIVE (AFU_ORTHOLOGUE AFUA_3G00765)-RELATED-RELATED"/>
    <property type="match status" value="1"/>
</dbReference>
<dbReference type="RefSeq" id="WP_046592875.1">
    <property type="nucleotide sequence ID" value="NZ_LAVA02000145.1"/>
</dbReference>
<dbReference type="PANTHER" id="PTHR43792:SF1">
    <property type="entry name" value="N-ACETYLTRANSFERASE DOMAIN-CONTAINING PROTEIN"/>
    <property type="match status" value="1"/>
</dbReference>
<reference evidence="2" key="1">
    <citation type="submission" date="2016-10" db="EMBL/GenBank/DDBJ databases">
        <title>Genome sequence of Streptomyces mangrovisoli MUSC 149.</title>
        <authorList>
            <person name="Lee L.-H."/>
            <person name="Ser H.-L."/>
        </authorList>
    </citation>
    <scope>NUCLEOTIDE SEQUENCE [LARGE SCALE GENOMIC DNA]</scope>
    <source>
        <strain evidence="2">MUSC 149</strain>
    </source>
</reference>
<comment type="caution">
    <text evidence="2">The sequence shown here is derived from an EMBL/GenBank/DDBJ whole genome shotgun (WGS) entry which is preliminary data.</text>
</comment>
<organism evidence="2 3">
    <name type="scientific">Streptomyces mangrovisoli</name>
    <dbReference type="NCBI Taxonomy" id="1428628"/>
    <lineage>
        <taxon>Bacteria</taxon>
        <taxon>Bacillati</taxon>
        <taxon>Actinomycetota</taxon>
        <taxon>Actinomycetes</taxon>
        <taxon>Kitasatosporales</taxon>
        <taxon>Streptomycetaceae</taxon>
        <taxon>Streptomyces</taxon>
    </lineage>
</organism>